<dbReference type="InterPro" id="IPR036291">
    <property type="entry name" value="NAD(P)-bd_dom_sf"/>
</dbReference>
<dbReference type="CDD" id="cd05356">
    <property type="entry name" value="17beta-HSD1_like_SDR_c"/>
    <property type="match status" value="1"/>
</dbReference>
<accession>A0A1S4JBM7</accession>
<dbReference type="PIRSF" id="PIRSF000126">
    <property type="entry name" value="11-beta-HSD1"/>
    <property type="match status" value="1"/>
</dbReference>
<dbReference type="PANTHER" id="PTHR43899">
    <property type="entry name" value="RH59310P"/>
    <property type="match status" value="1"/>
</dbReference>
<dbReference type="Proteomes" id="UP000002320">
    <property type="component" value="Unassembled WGS sequence"/>
</dbReference>
<organism evidence="3 4">
    <name type="scientific">Culex quinquefasciatus</name>
    <name type="common">Southern house mosquito</name>
    <name type="synonym">Culex pungens</name>
    <dbReference type="NCBI Taxonomy" id="7176"/>
    <lineage>
        <taxon>Eukaryota</taxon>
        <taxon>Metazoa</taxon>
        <taxon>Ecdysozoa</taxon>
        <taxon>Arthropoda</taxon>
        <taxon>Hexapoda</taxon>
        <taxon>Insecta</taxon>
        <taxon>Pterygota</taxon>
        <taxon>Neoptera</taxon>
        <taxon>Endopterygota</taxon>
        <taxon>Diptera</taxon>
        <taxon>Nematocera</taxon>
        <taxon>Culicoidea</taxon>
        <taxon>Culicidae</taxon>
        <taxon>Culicinae</taxon>
        <taxon>Culicini</taxon>
        <taxon>Culex</taxon>
        <taxon>Culex</taxon>
    </lineage>
</organism>
<comment type="similarity">
    <text evidence="2">Belongs to the short-chain dehydrogenases/reductases (SDR) family.</text>
</comment>
<gene>
    <name evidence="3" type="primary">6036038</name>
</gene>
<dbReference type="InterPro" id="IPR051019">
    <property type="entry name" value="VLCFA-Steroid_DH"/>
</dbReference>
<dbReference type="SUPFAM" id="SSF51735">
    <property type="entry name" value="NAD(P)-binding Rossmann-fold domains"/>
    <property type="match status" value="1"/>
</dbReference>
<dbReference type="GO" id="GO:0005783">
    <property type="term" value="C:endoplasmic reticulum"/>
    <property type="evidence" value="ECO:0007669"/>
    <property type="project" value="TreeGrafter"/>
</dbReference>
<dbReference type="OrthoDB" id="5545019at2759"/>
<keyword evidence="1" id="KW-0560">Oxidoreductase</keyword>
<dbReference type="PANTHER" id="PTHR43899:SF9">
    <property type="entry name" value="MIP25013P-RELATED"/>
    <property type="match status" value="1"/>
</dbReference>
<dbReference type="PRINTS" id="PR00080">
    <property type="entry name" value="SDRFAMILY"/>
</dbReference>
<dbReference type="AlphaFoldDB" id="A0A1S4JBM7"/>
<evidence type="ECO:0000256" key="1">
    <source>
        <dbReference type="ARBA" id="ARBA00023002"/>
    </source>
</evidence>
<sequence>MLDGSASASFVGWCLPAIGVVACTLYLYANLQAIAQMVWSMAFGSRVPLRDRYGPWAGSSDGIGKEYAINLAREGLNLILISRTGAKLAQLADNIRSQYDVQVRWIAVDFAEGDGVYDRIQRELANVDLGILVNNVGMLHEHPIAMDELPLQDLKDTYNVNMMPLIRLTYMLLPSMKARRRGMIVNVTSASGFLPIPYLNMYAASKAFVTNFTLGLKEEIRGSGVDCQLVFPMFVDTNLTQRWQSTNMWQYLCSAKVVPYSKMAVWTIGRVFITTGYWQHGMLIAFFRTFPRWVVTIFIGKFMKFVKATHCTE</sequence>
<evidence type="ECO:0000256" key="2">
    <source>
        <dbReference type="RuleBase" id="RU000363"/>
    </source>
</evidence>
<dbReference type="InterPro" id="IPR002347">
    <property type="entry name" value="SDR_fam"/>
</dbReference>
<dbReference type="Gene3D" id="3.40.50.720">
    <property type="entry name" value="NAD(P)-binding Rossmann-like Domain"/>
    <property type="match status" value="1"/>
</dbReference>
<evidence type="ECO:0000313" key="3">
    <source>
        <dbReference type="EnsemblMetazoa" id="CPIJ004381-PB"/>
    </source>
</evidence>
<dbReference type="VEuPathDB" id="VectorBase:CPIJ004381"/>
<proteinExistence type="inferred from homology"/>
<dbReference type="PRINTS" id="PR00081">
    <property type="entry name" value="GDHRDH"/>
</dbReference>
<dbReference type="InParanoid" id="A0A1S4JBM7"/>
<protein>
    <submittedName>
        <fullName evidence="3">Uncharacterized protein</fullName>
    </submittedName>
</protein>
<dbReference type="EnsemblMetazoa" id="CPIJ004381-RB">
    <property type="protein sequence ID" value="CPIJ004381-PB"/>
    <property type="gene ID" value="CPIJ004381"/>
</dbReference>
<keyword evidence="4" id="KW-1185">Reference proteome</keyword>
<dbReference type="GO" id="GO:0016491">
    <property type="term" value="F:oxidoreductase activity"/>
    <property type="evidence" value="ECO:0007669"/>
    <property type="project" value="UniProtKB-KW"/>
</dbReference>
<name>A0A1S4JBM7_CULQU</name>
<dbReference type="VEuPathDB" id="VectorBase:CQUJHB008681"/>
<reference evidence="3" key="1">
    <citation type="submission" date="2020-05" db="UniProtKB">
        <authorList>
            <consortium name="EnsemblMetazoa"/>
        </authorList>
    </citation>
    <scope>IDENTIFICATION</scope>
    <source>
        <strain evidence="3">JHB</strain>
    </source>
</reference>
<dbReference type="Pfam" id="PF00106">
    <property type="entry name" value="adh_short"/>
    <property type="match status" value="1"/>
</dbReference>
<evidence type="ECO:0000313" key="4">
    <source>
        <dbReference type="Proteomes" id="UP000002320"/>
    </source>
</evidence>